<dbReference type="InterPro" id="IPR051831">
    <property type="entry name" value="Bromodomain_contain_prot"/>
</dbReference>
<keyword evidence="1 2" id="KW-0103">Bromodomain</keyword>
<dbReference type="Gene3D" id="1.20.920.10">
    <property type="entry name" value="Bromodomain-like"/>
    <property type="match status" value="1"/>
</dbReference>
<gene>
    <name evidence="4" type="ORF">L1049_020844</name>
</gene>
<evidence type="ECO:0000256" key="1">
    <source>
        <dbReference type="ARBA" id="ARBA00023117"/>
    </source>
</evidence>
<organism evidence="4 5">
    <name type="scientific">Liquidambar formosana</name>
    <name type="common">Formosan gum</name>
    <dbReference type="NCBI Taxonomy" id="63359"/>
    <lineage>
        <taxon>Eukaryota</taxon>
        <taxon>Viridiplantae</taxon>
        <taxon>Streptophyta</taxon>
        <taxon>Embryophyta</taxon>
        <taxon>Tracheophyta</taxon>
        <taxon>Spermatophyta</taxon>
        <taxon>Magnoliopsida</taxon>
        <taxon>eudicotyledons</taxon>
        <taxon>Gunneridae</taxon>
        <taxon>Pentapetalae</taxon>
        <taxon>Saxifragales</taxon>
        <taxon>Altingiaceae</taxon>
        <taxon>Liquidambar</taxon>
    </lineage>
</organism>
<dbReference type="InterPro" id="IPR036427">
    <property type="entry name" value="Bromodomain-like_sf"/>
</dbReference>
<sequence>MALNSHWGRLASENAVVLGTCSDVKLCWIRVGGLFAWESTVVLGTLSNPLECHVISRSECVLCSRAGHTERRMDGHDSISSRRFVHSLWVFRVYPVVVRDLGLGGFDSSIGGQSGLLFSFPLFFVLLSPAVRKEGERQIPRGKILFQLPDYLDVITHPMDFAMVRKKLGNRSYSTLEQFEVEEFTSKGFDCLSPMHMSGILLISCKRYIGVLGMVKSQK</sequence>
<reference evidence="4 5" key="1">
    <citation type="journal article" date="2024" name="Plant J.">
        <title>Genome sequences and population genomics reveal climatic adaptation and genomic divergence between two closely related sweetgum species.</title>
        <authorList>
            <person name="Xu W.Q."/>
            <person name="Ren C.Q."/>
            <person name="Zhang X.Y."/>
            <person name="Comes H.P."/>
            <person name="Liu X.H."/>
            <person name="Li Y.G."/>
            <person name="Kettle C.J."/>
            <person name="Jalonen R."/>
            <person name="Gaisberger H."/>
            <person name="Ma Y.Z."/>
            <person name="Qiu Y.X."/>
        </authorList>
    </citation>
    <scope>NUCLEOTIDE SEQUENCE [LARGE SCALE GENOMIC DNA]</scope>
    <source>
        <strain evidence="4">Hangzhou</strain>
    </source>
</reference>
<evidence type="ECO:0000259" key="3">
    <source>
        <dbReference type="PROSITE" id="PS50014"/>
    </source>
</evidence>
<dbReference type="PANTHER" id="PTHR22881">
    <property type="entry name" value="BROMODOMAIN CONTAINING PROTEIN"/>
    <property type="match status" value="1"/>
</dbReference>
<evidence type="ECO:0000256" key="2">
    <source>
        <dbReference type="PROSITE-ProRule" id="PRU00035"/>
    </source>
</evidence>
<comment type="caution">
    <text evidence="4">The sequence shown here is derived from an EMBL/GenBank/DDBJ whole genome shotgun (WGS) entry which is preliminary data.</text>
</comment>
<protein>
    <recommendedName>
        <fullName evidence="3">Bromo domain-containing protein</fullName>
    </recommendedName>
</protein>
<dbReference type="EMBL" id="JBBPBK010000001">
    <property type="protein sequence ID" value="KAK9292863.1"/>
    <property type="molecule type" value="Genomic_DNA"/>
</dbReference>
<feature type="domain" description="Bromo" evidence="3">
    <location>
        <begin position="148"/>
        <end position="179"/>
    </location>
</feature>
<dbReference type="Pfam" id="PF00439">
    <property type="entry name" value="Bromodomain"/>
    <property type="match status" value="1"/>
</dbReference>
<name>A0AAP0S836_LIQFO</name>
<dbReference type="SUPFAM" id="SSF47370">
    <property type="entry name" value="Bromodomain"/>
    <property type="match status" value="1"/>
</dbReference>
<dbReference type="InterPro" id="IPR001487">
    <property type="entry name" value="Bromodomain"/>
</dbReference>
<dbReference type="PROSITE" id="PS50014">
    <property type="entry name" value="BROMODOMAIN_2"/>
    <property type="match status" value="1"/>
</dbReference>
<keyword evidence="5" id="KW-1185">Reference proteome</keyword>
<proteinExistence type="predicted"/>
<dbReference type="CDD" id="cd04369">
    <property type="entry name" value="Bromodomain"/>
    <property type="match status" value="1"/>
</dbReference>
<dbReference type="PANTHER" id="PTHR22881:SF42">
    <property type="entry name" value="DNA-BINDING BROMODOMAIN-CONTAINING PROTEIN"/>
    <property type="match status" value="1"/>
</dbReference>
<accession>A0AAP0S836</accession>
<dbReference type="AlphaFoldDB" id="A0AAP0S836"/>
<evidence type="ECO:0000313" key="5">
    <source>
        <dbReference type="Proteomes" id="UP001415857"/>
    </source>
</evidence>
<dbReference type="Proteomes" id="UP001415857">
    <property type="component" value="Unassembled WGS sequence"/>
</dbReference>
<evidence type="ECO:0000313" key="4">
    <source>
        <dbReference type="EMBL" id="KAK9292863.1"/>
    </source>
</evidence>
<dbReference type="PRINTS" id="PR00503">
    <property type="entry name" value="BROMODOMAIN"/>
</dbReference>